<dbReference type="Proteomes" id="UP000033066">
    <property type="component" value="Chromosome"/>
</dbReference>
<dbReference type="EMBL" id="CP009517">
    <property type="protein sequence ID" value="AKB82330.1"/>
    <property type="molecule type" value="Genomic_DNA"/>
</dbReference>
<organism evidence="1 2">
    <name type="scientific">Methanosarcina barkeri 3</name>
    <dbReference type="NCBI Taxonomy" id="1434107"/>
    <lineage>
        <taxon>Archaea</taxon>
        <taxon>Methanobacteriati</taxon>
        <taxon>Methanobacteriota</taxon>
        <taxon>Stenosarchaea group</taxon>
        <taxon>Methanomicrobia</taxon>
        <taxon>Methanosarcinales</taxon>
        <taxon>Methanosarcinaceae</taxon>
        <taxon>Methanosarcina</taxon>
    </lineage>
</organism>
<evidence type="ECO:0000313" key="1">
    <source>
        <dbReference type="EMBL" id="AKB82330.1"/>
    </source>
</evidence>
<dbReference type="OrthoDB" id="124194at2157"/>
<sequence length="390" mass="45015">MKYIYQDSTELPVQRDFTEDLRTFLGITSQVIPLENSIIEIKCKQKEALHELKSRIEGMNNFEKKLETLLRKLVNEIDVEDVIPCTNAILQTCSENLGKRREILKAEYINIENGTPDEYKKIEERILDVLSRFLIVGVYGAEKRFELSSNTNDISGEMEGWVSGLQYRYTLTFTEENLTVEKLLGSLSLPGWARAGILRKEEKIKMHNLSDFLITFLEYDTQKNMRIFLENKKANRKFRIEGGDHRYFVYEDDKEITSDKELGDFIDMENLARIPEKIQAYFKTSVSTYNLSKILLDEEDAISTNQIFDCLKVIAEQYGVIVQDCLAKGHNKEEITIKMEEADGTRTEKYITKTEIYAQLAEVGSEGIEIAGILGVDSRTQIKDKKYLIV</sequence>
<dbReference type="HOGENOM" id="CLU_059500_0_0_2"/>
<dbReference type="AlphaFoldDB" id="A0A0E3WWN0"/>
<protein>
    <submittedName>
        <fullName evidence="1">Chromosome segregation ATPase</fullName>
    </submittedName>
</protein>
<dbReference type="STRING" id="1434107.MSBR3_1752"/>
<dbReference type="KEGG" id="mbak:MSBR3_1752"/>
<accession>A0A0E3WWN0</accession>
<dbReference type="PATRIC" id="fig|1434107.4.peg.2255"/>
<dbReference type="GeneID" id="24789303"/>
<keyword evidence="2" id="KW-1185">Reference proteome</keyword>
<proteinExistence type="predicted"/>
<evidence type="ECO:0000313" key="2">
    <source>
        <dbReference type="Proteomes" id="UP000033066"/>
    </source>
</evidence>
<gene>
    <name evidence="1" type="ORF">MSBR3_1752</name>
</gene>
<dbReference type="RefSeq" id="WP_048107753.1">
    <property type="nucleotide sequence ID" value="NZ_CP009517.1"/>
</dbReference>
<reference evidence="1" key="1">
    <citation type="submission" date="2014-07" db="EMBL/GenBank/DDBJ databases">
        <title>Methanogenic archaea and the global carbon cycle.</title>
        <authorList>
            <person name="Henriksen J.R."/>
            <person name="Luke J."/>
            <person name="Reinhart S."/>
            <person name="Benedict M.N."/>
            <person name="Youngblut N.D."/>
            <person name="Metcalf M.E."/>
            <person name="Whitaker R.J."/>
            <person name="Metcalf W.W."/>
        </authorList>
    </citation>
    <scope>NUCLEOTIDE SEQUENCE [LARGE SCALE GENOMIC DNA]</scope>
    <source>
        <strain evidence="1">3</strain>
    </source>
</reference>
<name>A0A0E3WWN0_METBA</name>